<comment type="caution">
    <text evidence="2">The sequence shown here is derived from an EMBL/GenBank/DDBJ whole genome shotgun (WGS) entry which is preliminary data.</text>
</comment>
<dbReference type="SUPFAM" id="SSF55729">
    <property type="entry name" value="Acyl-CoA N-acyltransferases (Nat)"/>
    <property type="match status" value="1"/>
</dbReference>
<dbReference type="InterPro" id="IPR051908">
    <property type="entry name" value="Ribosomal_N-acetyltransferase"/>
</dbReference>
<evidence type="ECO:0000259" key="1">
    <source>
        <dbReference type="PROSITE" id="PS51186"/>
    </source>
</evidence>
<proteinExistence type="predicted"/>
<accession>A0AA46AEE8</accession>
<dbReference type="InterPro" id="IPR016181">
    <property type="entry name" value="Acyl_CoA_acyltransferase"/>
</dbReference>
<gene>
    <name evidence="2" type="ORF">SAMN06265361_102342</name>
</gene>
<dbReference type="GO" id="GO:1990189">
    <property type="term" value="F:protein N-terminal-serine acetyltransferase activity"/>
    <property type="evidence" value="ECO:0007669"/>
    <property type="project" value="TreeGrafter"/>
</dbReference>
<feature type="domain" description="N-acetyltransferase" evidence="1">
    <location>
        <begin position="31"/>
        <end position="181"/>
    </location>
</feature>
<evidence type="ECO:0000313" key="3">
    <source>
        <dbReference type="Proteomes" id="UP001157946"/>
    </source>
</evidence>
<dbReference type="Pfam" id="PF13302">
    <property type="entry name" value="Acetyltransf_3"/>
    <property type="match status" value="1"/>
</dbReference>
<dbReference type="EMBL" id="FXTU01000002">
    <property type="protein sequence ID" value="SMP12253.1"/>
    <property type="molecule type" value="Genomic_DNA"/>
</dbReference>
<dbReference type="Gene3D" id="3.40.630.30">
    <property type="match status" value="1"/>
</dbReference>
<dbReference type="AlphaFoldDB" id="A0AA46AEE8"/>
<evidence type="ECO:0000313" key="2">
    <source>
        <dbReference type="EMBL" id="SMP12253.1"/>
    </source>
</evidence>
<dbReference type="GO" id="GO:0008999">
    <property type="term" value="F:protein-N-terminal-alanine acetyltransferase activity"/>
    <property type="evidence" value="ECO:0007669"/>
    <property type="project" value="TreeGrafter"/>
</dbReference>
<sequence length="204" mass="23483">MKPMPPILKDFPHSFETERLLIRLPLPGDGKLVYEAAMESLDSLRQWMIWANKPLSEAEMEANARQAHCHFLERVDLRFHLFDKENQMFVGSSGLHRIDWSIPKFEIGYWCRTQCQGKGYISEAVRGLTVFAFEILGANRVEIRIDQRNVRSRKVAERLGYTLEGVLRNHQSAVDGRLENTCVYAMVPEEFRSLSLRKSAGASL</sequence>
<dbReference type="PANTHER" id="PTHR43441:SF3">
    <property type="entry name" value="ACETYLTRANSFERASE"/>
    <property type="match status" value="1"/>
</dbReference>
<reference evidence="2" key="1">
    <citation type="submission" date="2017-05" db="EMBL/GenBank/DDBJ databases">
        <authorList>
            <person name="Varghese N."/>
            <person name="Submissions S."/>
        </authorList>
    </citation>
    <scope>NUCLEOTIDE SEQUENCE</scope>
    <source>
        <strain evidence="2">DSM 45262</strain>
    </source>
</reference>
<organism evidence="2 3">
    <name type="scientific">Laceyella tengchongensis</name>
    <dbReference type="NCBI Taxonomy" id="574699"/>
    <lineage>
        <taxon>Bacteria</taxon>
        <taxon>Bacillati</taxon>
        <taxon>Bacillota</taxon>
        <taxon>Bacilli</taxon>
        <taxon>Bacillales</taxon>
        <taxon>Thermoactinomycetaceae</taxon>
        <taxon>Laceyella</taxon>
    </lineage>
</organism>
<dbReference type="PANTHER" id="PTHR43441">
    <property type="entry name" value="RIBOSOMAL-PROTEIN-SERINE ACETYLTRANSFERASE"/>
    <property type="match status" value="1"/>
</dbReference>
<name>A0AA46AEE8_9BACL</name>
<protein>
    <submittedName>
        <fullName evidence="2">Protein N-acetyltransferase, RimJ/RimL family</fullName>
    </submittedName>
</protein>
<dbReference type="PROSITE" id="PS51186">
    <property type="entry name" value="GNAT"/>
    <property type="match status" value="1"/>
</dbReference>
<dbReference type="InterPro" id="IPR000182">
    <property type="entry name" value="GNAT_dom"/>
</dbReference>
<dbReference type="Proteomes" id="UP001157946">
    <property type="component" value="Unassembled WGS sequence"/>
</dbReference>
<dbReference type="GO" id="GO:0005737">
    <property type="term" value="C:cytoplasm"/>
    <property type="evidence" value="ECO:0007669"/>
    <property type="project" value="TreeGrafter"/>
</dbReference>
<keyword evidence="3" id="KW-1185">Reference proteome</keyword>